<evidence type="ECO:0000259" key="2">
    <source>
        <dbReference type="Pfam" id="PF05649"/>
    </source>
</evidence>
<keyword evidence="1" id="KW-1133">Transmembrane helix</keyword>
<proteinExistence type="predicted"/>
<sequence length="222" mass="25250">MADTVDPDPPPPPPEEVPPTVAVTQPITPIPADAPPPRQGCMDKRSTLEKVLLVLIIIIVIIVALFAAAFLVYYFFSTPPEGTCLSDKCVNAASRLKDYMDESVDPCDNFYEYACGGWMRRASLEPTENMRDMFTDVEDDFYRNMRYLLEERFSKDDPKFERLPREFYRGCMNLARINDRGNQPFLEFLDKVGEFPTLAEDWNVTEAGFSLEQTIVNLAKLG</sequence>
<comment type="caution">
    <text evidence="3">The sequence shown here is derived from an EMBL/GenBank/DDBJ whole genome shotgun (WGS) entry which is preliminary data.</text>
</comment>
<dbReference type="EMBL" id="RQTK01000276">
    <property type="protein sequence ID" value="RUS82677.1"/>
    <property type="molecule type" value="Genomic_DNA"/>
</dbReference>
<dbReference type="Pfam" id="PF05649">
    <property type="entry name" value="Peptidase_M13_N"/>
    <property type="match status" value="1"/>
</dbReference>
<name>A0A433TM56_ELYCH</name>
<organism evidence="3 4">
    <name type="scientific">Elysia chlorotica</name>
    <name type="common">Eastern emerald elysia</name>
    <name type="synonym">Sea slug</name>
    <dbReference type="NCBI Taxonomy" id="188477"/>
    <lineage>
        <taxon>Eukaryota</taxon>
        <taxon>Metazoa</taxon>
        <taxon>Spiralia</taxon>
        <taxon>Lophotrochozoa</taxon>
        <taxon>Mollusca</taxon>
        <taxon>Gastropoda</taxon>
        <taxon>Heterobranchia</taxon>
        <taxon>Euthyneura</taxon>
        <taxon>Panpulmonata</taxon>
        <taxon>Sacoglossa</taxon>
        <taxon>Placobranchoidea</taxon>
        <taxon>Plakobranchidae</taxon>
        <taxon>Elysia</taxon>
    </lineage>
</organism>
<evidence type="ECO:0000256" key="1">
    <source>
        <dbReference type="SAM" id="Phobius"/>
    </source>
</evidence>
<keyword evidence="1" id="KW-0812">Transmembrane</keyword>
<reference evidence="3 4" key="1">
    <citation type="submission" date="2019-01" db="EMBL/GenBank/DDBJ databases">
        <title>A draft genome assembly of the solar-powered sea slug Elysia chlorotica.</title>
        <authorList>
            <person name="Cai H."/>
            <person name="Li Q."/>
            <person name="Fang X."/>
            <person name="Li J."/>
            <person name="Curtis N.E."/>
            <person name="Altenburger A."/>
            <person name="Shibata T."/>
            <person name="Feng M."/>
            <person name="Maeda T."/>
            <person name="Schwartz J.A."/>
            <person name="Shigenobu S."/>
            <person name="Lundholm N."/>
            <person name="Nishiyama T."/>
            <person name="Yang H."/>
            <person name="Hasebe M."/>
            <person name="Li S."/>
            <person name="Pierce S.K."/>
            <person name="Wang J."/>
        </authorList>
    </citation>
    <scope>NUCLEOTIDE SEQUENCE [LARGE SCALE GENOMIC DNA]</scope>
    <source>
        <strain evidence="3">EC2010</strain>
        <tissue evidence="3">Whole organism of an adult</tissue>
    </source>
</reference>
<dbReference type="AlphaFoldDB" id="A0A433TM56"/>
<protein>
    <recommendedName>
        <fullName evidence="2">Peptidase M13 N-terminal domain-containing protein</fullName>
    </recommendedName>
</protein>
<dbReference type="GO" id="GO:0004222">
    <property type="term" value="F:metalloendopeptidase activity"/>
    <property type="evidence" value="ECO:0007669"/>
    <property type="project" value="InterPro"/>
</dbReference>
<dbReference type="InterPro" id="IPR000718">
    <property type="entry name" value="Peptidase_M13"/>
</dbReference>
<feature type="non-terminal residue" evidence="3">
    <location>
        <position position="222"/>
    </location>
</feature>
<dbReference type="GO" id="GO:0016485">
    <property type="term" value="P:protein processing"/>
    <property type="evidence" value="ECO:0007669"/>
    <property type="project" value="TreeGrafter"/>
</dbReference>
<keyword evidence="1" id="KW-0472">Membrane</keyword>
<dbReference type="InterPro" id="IPR008753">
    <property type="entry name" value="Peptidase_M13_N"/>
</dbReference>
<dbReference type="Proteomes" id="UP000271974">
    <property type="component" value="Unassembled WGS sequence"/>
</dbReference>
<dbReference type="Gene3D" id="1.10.1380.10">
    <property type="entry name" value="Neutral endopeptidase , domain2"/>
    <property type="match status" value="1"/>
</dbReference>
<dbReference type="PANTHER" id="PTHR11733">
    <property type="entry name" value="ZINC METALLOPROTEASE FAMILY M13 NEPRILYSIN-RELATED"/>
    <property type="match status" value="1"/>
</dbReference>
<gene>
    <name evidence="3" type="ORF">EGW08_009580</name>
</gene>
<keyword evidence="4" id="KW-1185">Reference proteome</keyword>
<dbReference type="SUPFAM" id="SSF55486">
    <property type="entry name" value="Metalloproteases ('zincins'), catalytic domain"/>
    <property type="match status" value="1"/>
</dbReference>
<evidence type="ECO:0000313" key="4">
    <source>
        <dbReference type="Proteomes" id="UP000271974"/>
    </source>
</evidence>
<feature type="transmembrane region" description="Helical" evidence="1">
    <location>
        <begin position="52"/>
        <end position="76"/>
    </location>
</feature>
<dbReference type="GO" id="GO:0005886">
    <property type="term" value="C:plasma membrane"/>
    <property type="evidence" value="ECO:0007669"/>
    <property type="project" value="TreeGrafter"/>
</dbReference>
<dbReference type="PANTHER" id="PTHR11733:SF167">
    <property type="entry name" value="FI17812P1-RELATED"/>
    <property type="match status" value="1"/>
</dbReference>
<dbReference type="InterPro" id="IPR042089">
    <property type="entry name" value="Peptidase_M13_dom_2"/>
</dbReference>
<feature type="domain" description="Peptidase M13 N-terminal" evidence="2">
    <location>
        <begin position="106"/>
        <end position="222"/>
    </location>
</feature>
<evidence type="ECO:0000313" key="3">
    <source>
        <dbReference type="EMBL" id="RUS82677.1"/>
    </source>
</evidence>
<dbReference type="PROSITE" id="PS51885">
    <property type="entry name" value="NEPRILYSIN"/>
    <property type="match status" value="1"/>
</dbReference>
<accession>A0A433TM56</accession>
<dbReference type="OrthoDB" id="6160024at2759"/>